<organism evidence="1">
    <name type="scientific">Anguilla anguilla</name>
    <name type="common">European freshwater eel</name>
    <name type="synonym">Muraena anguilla</name>
    <dbReference type="NCBI Taxonomy" id="7936"/>
    <lineage>
        <taxon>Eukaryota</taxon>
        <taxon>Metazoa</taxon>
        <taxon>Chordata</taxon>
        <taxon>Craniata</taxon>
        <taxon>Vertebrata</taxon>
        <taxon>Euteleostomi</taxon>
        <taxon>Actinopterygii</taxon>
        <taxon>Neopterygii</taxon>
        <taxon>Teleostei</taxon>
        <taxon>Anguilliformes</taxon>
        <taxon>Anguillidae</taxon>
        <taxon>Anguilla</taxon>
    </lineage>
</organism>
<accession>A0A0E9VHL1</accession>
<proteinExistence type="predicted"/>
<evidence type="ECO:0000313" key="1">
    <source>
        <dbReference type="EMBL" id="JAH77486.1"/>
    </source>
</evidence>
<reference evidence="1" key="1">
    <citation type="submission" date="2014-11" db="EMBL/GenBank/DDBJ databases">
        <authorList>
            <person name="Amaro Gonzalez C."/>
        </authorList>
    </citation>
    <scope>NUCLEOTIDE SEQUENCE</scope>
</reference>
<name>A0A0E9VHL1_ANGAN</name>
<dbReference type="AlphaFoldDB" id="A0A0E9VHL1"/>
<reference evidence="1" key="2">
    <citation type="journal article" date="2015" name="Fish Shellfish Immunol.">
        <title>Early steps in the European eel (Anguilla anguilla)-Vibrio vulnificus interaction in the gills: Role of the RtxA13 toxin.</title>
        <authorList>
            <person name="Callol A."/>
            <person name="Pajuelo D."/>
            <person name="Ebbesson L."/>
            <person name="Teles M."/>
            <person name="MacKenzie S."/>
            <person name="Amaro C."/>
        </authorList>
    </citation>
    <scope>NUCLEOTIDE SEQUENCE</scope>
</reference>
<sequence length="61" mass="6962">MKWCEQASEGWGGDERLPIFRLRTPPFHPYSPLQIPTSLPANTQKCPRGYLGLRDKTTSKC</sequence>
<dbReference type="EMBL" id="GBXM01031091">
    <property type="protein sequence ID" value="JAH77486.1"/>
    <property type="molecule type" value="Transcribed_RNA"/>
</dbReference>
<protein>
    <submittedName>
        <fullName evidence="1">Uncharacterized protein</fullName>
    </submittedName>
</protein>